<organism evidence="6 7">
    <name type="scientific">Paraglaciecola algarum</name>
    <dbReference type="NCBI Taxonomy" id="3050085"/>
    <lineage>
        <taxon>Bacteria</taxon>
        <taxon>Pseudomonadati</taxon>
        <taxon>Pseudomonadota</taxon>
        <taxon>Gammaproteobacteria</taxon>
        <taxon>Alteromonadales</taxon>
        <taxon>Alteromonadaceae</taxon>
        <taxon>Paraglaciecola</taxon>
    </lineage>
</organism>
<dbReference type="InterPro" id="IPR005471">
    <property type="entry name" value="Tscrpt_reg_IclR_N"/>
</dbReference>
<dbReference type="InterPro" id="IPR014757">
    <property type="entry name" value="Tscrpt_reg_IclR_C"/>
</dbReference>
<dbReference type="InterPro" id="IPR036390">
    <property type="entry name" value="WH_DNA-bd_sf"/>
</dbReference>
<feature type="domain" description="IclR-ED" evidence="5">
    <location>
        <begin position="75"/>
        <end position="255"/>
    </location>
</feature>
<sequence>MEEPNKKRSYSAPALEKGFEILELLAEIQEPMSLTQISTTLERSKSEIYRMVAALEIRGYLARNEGGDLFHITNKLFDLGMKVPPVGTLVEAAFPIMHKLSADIMQSCHIAVANQQRMVVIARVQSPAIVSLSVRVGHHLDLYKTGSGRVLLSYMPENMREAALKEFETTAPDFNREECEILIERILNKGHARSKSAIVTGLTDLSFPIFLGNTEEVIACLTVPFIEEKGISLSLSKTEGFIKTAAAELSLLAQTYSGF</sequence>
<dbReference type="Gene3D" id="1.10.10.10">
    <property type="entry name" value="Winged helix-like DNA-binding domain superfamily/Winged helix DNA-binding domain"/>
    <property type="match status" value="1"/>
</dbReference>
<dbReference type="SUPFAM" id="SSF55781">
    <property type="entry name" value="GAF domain-like"/>
    <property type="match status" value="1"/>
</dbReference>
<dbReference type="SUPFAM" id="SSF46785">
    <property type="entry name" value="Winged helix' DNA-binding domain"/>
    <property type="match status" value="1"/>
</dbReference>
<dbReference type="Gene3D" id="3.30.450.40">
    <property type="match status" value="1"/>
</dbReference>
<dbReference type="Proteomes" id="UP001521137">
    <property type="component" value="Unassembled WGS sequence"/>
</dbReference>
<dbReference type="PROSITE" id="PS51078">
    <property type="entry name" value="ICLR_ED"/>
    <property type="match status" value="1"/>
</dbReference>
<dbReference type="InterPro" id="IPR050707">
    <property type="entry name" value="HTH_MetabolicPath_Reg"/>
</dbReference>
<evidence type="ECO:0000313" key="6">
    <source>
        <dbReference type="EMBL" id="MCF2947508.1"/>
    </source>
</evidence>
<keyword evidence="7" id="KW-1185">Reference proteome</keyword>
<dbReference type="InterPro" id="IPR029016">
    <property type="entry name" value="GAF-like_dom_sf"/>
</dbReference>
<dbReference type="Pfam" id="PF01614">
    <property type="entry name" value="IclR_C"/>
    <property type="match status" value="1"/>
</dbReference>
<dbReference type="Pfam" id="PF09339">
    <property type="entry name" value="HTH_IclR"/>
    <property type="match status" value="1"/>
</dbReference>
<gene>
    <name evidence="6" type="ORF">L0668_05270</name>
</gene>
<comment type="caution">
    <text evidence="6">The sequence shown here is derived from an EMBL/GenBank/DDBJ whole genome shotgun (WGS) entry which is preliminary data.</text>
</comment>
<dbReference type="EMBL" id="JAKGAS010000002">
    <property type="protein sequence ID" value="MCF2947508.1"/>
    <property type="molecule type" value="Genomic_DNA"/>
</dbReference>
<dbReference type="PANTHER" id="PTHR30136">
    <property type="entry name" value="HELIX-TURN-HELIX TRANSCRIPTIONAL REGULATOR, ICLR FAMILY"/>
    <property type="match status" value="1"/>
</dbReference>
<dbReference type="InterPro" id="IPR036388">
    <property type="entry name" value="WH-like_DNA-bd_sf"/>
</dbReference>
<evidence type="ECO:0000256" key="3">
    <source>
        <dbReference type="ARBA" id="ARBA00023163"/>
    </source>
</evidence>
<reference evidence="6 7" key="1">
    <citation type="submission" date="2022-01" db="EMBL/GenBank/DDBJ databases">
        <title>Paraglaciecola sp. G1-23.</title>
        <authorList>
            <person name="Jin M.S."/>
            <person name="Han D.M."/>
            <person name="Kim H.M."/>
            <person name="Jeon C.O."/>
        </authorList>
    </citation>
    <scope>NUCLEOTIDE SEQUENCE [LARGE SCALE GENOMIC DNA]</scope>
    <source>
        <strain evidence="6 7">G1-23</strain>
    </source>
</reference>
<dbReference type="PROSITE" id="PS51077">
    <property type="entry name" value="HTH_ICLR"/>
    <property type="match status" value="1"/>
</dbReference>
<dbReference type="RefSeq" id="WP_235311027.1">
    <property type="nucleotide sequence ID" value="NZ_JAKGAS010000002.1"/>
</dbReference>
<evidence type="ECO:0000256" key="1">
    <source>
        <dbReference type="ARBA" id="ARBA00023015"/>
    </source>
</evidence>
<name>A0ABS9D3K9_9ALTE</name>
<keyword evidence="3" id="KW-0804">Transcription</keyword>
<keyword evidence="2" id="KW-0238">DNA-binding</keyword>
<dbReference type="SMART" id="SM00346">
    <property type="entry name" value="HTH_ICLR"/>
    <property type="match status" value="1"/>
</dbReference>
<accession>A0ABS9D3K9</accession>
<evidence type="ECO:0000259" key="5">
    <source>
        <dbReference type="PROSITE" id="PS51078"/>
    </source>
</evidence>
<dbReference type="PANTHER" id="PTHR30136:SF7">
    <property type="entry name" value="HTH-TYPE TRANSCRIPTIONAL REGULATOR KDGR-RELATED"/>
    <property type="match status" value="1"/>
</dbReference>
<keyword evidence="1" id="KW-0805">Transcription regulation</keyword>
<proteinExistence type="predicted"/>
<evidence type="ECO:0000256" key="2">
    <source>
        <dbReference type="ARBA" id="ARBA00023125"/>
    </source>
</evidence>
<protein>
    <submittedName>
        <fullName evidence="6">IclR family transcriptional regulator</fullName>
    </submittedName>
</protein>
<evidence type="ECO:0000313" key="7">
    <source>
        <dbReference type="Proteomes" id="UP001521137"/>
    </source>
</evidence>
<evidence type="ECO:0000259" key="4">
    <source>
        <dbReference type="PROSITE" id="PS51077"/>
    </source>
</evidence>
<feature type="domain" description="HTH iclR-type" evidence="4">
    <location>
        <begin position="12"/>
        <end position="81"/>
    </location>
</feature>